<dbReference type="AlphaFoldDB" id="A0A7X8TKB6"/>
<dbReference type="GO" id="GO:0046872">
    <property type="term" value="F:metal ion binding"/>
    <property type="evidence" value="ECO:0007669"/>
    <property type="project" value="UniProtKB-KW"/>
</dbReference>
<dbReference type="SUPFAM" id="SSF55031">
    <property type="entry name" value="Bacterial exopeptidase dimerisation domain"/>
    <property type="match status" value="1"/>
</dbReference>
<dbReference type="Proteomes" id="UP000523139">
    <property type="component" value="Unassembled WGS sequence"/>
</dbReference>
<dbReference type="InterPro" id="IPR017439">
    <property type="entry name" value="Amidohydrolase"/>
</dbReference>
<dbReference type="InterPro" id="IPR036264">
    <property type="entry name" value="Bact_exopeptidase_dim_dom"/>
</dbReference>
<dbReference type="GO" id="GO:0005737">
    <property type="term" value="C:cytoplasm"/>
    <property type="evidence" value="ECO:0007669"/>
    <property type="project" value="TreeGrafter"/>
</dbReference>
<dbReference type="GO" id="GO:0046657">
    <property type="term" value="P:folic acid catabolic process"/>
    <property type="evidence" value="ECO:0007669"/>
    <property type="project" value="TreeGrafter"/>
</dbReference>
<comment type="caution">
    <text evidence="3">The sequence shown here is derived from an EMBL/GenBank/DDBJ whole genome shotgun (WGS) entry which is preliminary data.</text>
</comment>
<dbReference type="SUPFAM" id="SSF53187">
    <property type="entry name" value="Zn-dependent exopeptidases"/>
    <property type="match status" value="1"/>
</dbReference>
<protein>
    <submittedName>
        <fullName evidence="3">M20 family metallo-hydrolase</fullName>
    </submittedName>
</protein>
<accession>A0A7X8TKB6</accession>
<evidence type="ECO:0000313" key="3">
    <source>
        <dbReference type="EMBL" id="NLS10377.1"/>
    </source>
</evidence>
<comment type="cofactor">
    <cofactor evidence="1">
        <name>Mn(2+)</name>
        <dbReference type="ChEBI" id="CHEBI:29035"/>
    </cofactor>
    <text evidence="1">The Mn(2+) ion enhances activity.</text>
</comment>
<sequence length="420" mass="44897">MDTEDLIALRRRFHAYAEPGFLEFHTASCVMDILEELGVDYTHGPEAIDVSAIAEKPTEAEYQEWGQRAIDAGVPAERVKLLQEQGTAVIAELKGNRPGPVWGLRVDIDALPIIEDATDEHLPAREGFRSETGYMHACGHDGHTAIGLGLAERLRDGDFPGTVRIMFQPAEEGVRGAAPMLAAGVTRGIDRMLAVHLVASLPLGEVTGGASGFKATTKWKAQFTGEPSHAAGAPEKGRHAIAAAAQATLGVLGISRFATSDTRVNVGTFHASGSASIIPAEAVITYEVRADDNDVLSELDRRAEKVVQGAASMYDVEVTTNQYGGTTNSLPDEQMLDLIEDAASGQTAITEFNRTSDLGLGSDDAHLLINDVQKQGGVGSYILIGAQNSQAPHHNYRFDIDERSLAIATDLLETVFRSEG</sequence>
<feature type="binding site" evidence="1">
    <location>
        <position position="138"/>
    </location>
    <ligand>
        <name>Mn(2+)</name>
        <dbReference type="ChEBI" id="CHEBI:29035"/>
        <label>2</label>
    </ligand>
</feature>
<evidence type="ECO:0000256" key="1">
    <source>
        <dbReference type="PIRSR" id="PIRSR005962-1"/>
    </source>
</evidence>
<reference evidence="3 4" key="1">
    <citation type="submission" date="2020-04" db="EMBL/GenBank/DDBJ databases">
        <title>Nesterenkonia sp. nov., isolated from marine sediment.</title>
        <authorList>
            <person name="Zhang G."/>
        </authorList>
    </citation>
    <scope>NUCLEOTIDE SEQUENCE [LARGE SCALE GENOMIC DNA]</scope>
    <source>
        <strain evidence="3 4">MY13</strain>
    </source>
</reference>
<dbReference type="PANTHER" id="PTHR30575:SF3">
    <property type="entry name" value="PEPTIDASE M20 DIMERISATION DOMAIN-CONTAINING PROTEIN"/>
    <property type="match status" value="1"/>
</dbReference>
<dbReference type="GO" id="GO:0016805">
    <property type="term" value="F:dipeptidase activity"/>
    <property type="evidence" value="ECO:0007669"/>
    <property type="project" value="TreeGrafter"/>
</dbReference>
<keyword evidence="4" id="KW-1185">Reference proteome</keyword>
<feature type="binding site" evidence="1">
    <location>
        <position position="172"/>
    </location>
    <ligand>
        <name>Mn(2+)</name>
        <dbReference type="ChEBI" id="CHEBI:29035"/>
        <label>2</label>
    </ligand>
</feature>
<proteinExistence type="predicted"/>
<keyword evidence="1" id="KW-0479">Metal-binding</keyword>
<dbReference type="Pfam" id="PF07687">
    <property type="entry name" value="M20_dimer"/>
    <property type="match status" value="1"/>
</dbReference>
<evidence type="ECO:0000313" key="4">
    <source>
        <dbReference type="Proteomes" id="UP000523139"/>
    </source>
</evidence>
<feature type="binding site" evidence="1">
    <location>
        <position position="140"/>
    </location>
    <ligand>
        <name>Mn(2+)</name>
        <dbReference type="ChEBI" id="CHEBI:29035"/>
        <label>2</label>
    </ligand>
</feature>
<evidence type="ECO:0000259" key="2">
    <source>
        <dbReference type="Pfam" id="PF07687"/>
    </source>
</evidence>
<feature type="domain" description="Peptidase M20 dimerisation" evidence="2">
    <location>
        <begin position="218"/>
        <end position="309"/>
    </location>
</feature>
<dbReference type="GO" id="GO:0071713">
    <property type="term" value="F:para-aminobenzoyl-glutamate hydrolase activity"/>
    <property type="evidence" value="ECO:0007669"/>
    <property type="project" value="TreeGrafter"/>
</dbReference>
<dbReference type="PANTHER" id="PTHR30575">
    <property type="entry name" value="PEPTIDASE M20"/>
    <property type="match status" value="1"/>
</dbReference>
<keyword evidence="3" id="KW-0378">Hydrolase</keyword>
<name>A0A7X8TKB6_9MICC</name>
<dbReference type="InterPro" id="IPR052030">
    <property type="entry name" value="Peptidase_M20/M20A_hydrolases"/>
</dbReference>
<keyword evidence="1" id="KW-0464">Manganese</keyword>
<dbReference type="InterPro" id="IPR011650">
    <property type="entry name" value="Peptidase_M20_dimer"/>
</dbReference>
<gene>
    <name evidence="3" type="ORF">HGQ17_10305</name>
</gene>
<dbReference type="PIRSF" id="PIRSF005962">
    <property type="entry name" value="Pept_M20D_amidohydro"/>
    <property type="match status" value="1"/>
</dbReference>
<organism evidence="3 4">
    <name type="scientific">Nesterenkonia sedimenti</name>
    <dbReference type="NCBI Taxonomy" id="1463632"/>
    <lineage>
        <taxon>Bacteria</taxon>
        <taxon>Bacillati</taxon>
        <taxon>Actinomycetota</taxon>
        <taxon>Actinomycetes</taxon>
        <taxon>Micrococcales</taxon>
        <taxon>Micrococcaceae</taxon>
        <taxon>Nesterenkonia</taxon>
    </lineage>
</organism>
<dbReference type="Pfam" id="PF01546">
    <property type="entry name" value="Peptidase_M20"/>
    <property type="match status" value="1"/>
</dbReference>
<feature type="binding site" evidence="1">
    <location>
        <position position="196"/>
    </location>
    <ligand>
        <name>Mn(2+)</name>
        <dbReference type="ChEBI" id="CHEBI:29035"/>
        <label>2</label>
    </ligand>
</feature>
<dbReference type="RefSeq" id="WP_168887859.1">
    <property type="nucleotide sequence ID" value="NZ_JABAHY010000009.1"/>
</dbReference>
<dbReference type="EMBL" id="JABAHY010000009">
    <property type="protein sequence ID" value="NLS10377.1"/>
    <property type="molecule type" value="Genomic_DNA"/>
</dbReference>
<dbReference type="InterPro" id="IPR002933">
    <property type="entry name" value="Peptidase_M20"/>
</dbReference>
<dbReference type="NCBIfam" id="TIGR01891">
    <property type="entry name" value="amidohydrolases"/>
    <property type="match status" value="1"/>
</dbReference>
<feature type="binding site" evidence="1">
    <location>
        <position position="394"/>
    </location>
    <ligand>
        <name>Mn(2+)</name>
        <dbReference type="ChEBI" id="CHEBI:29035"/>
        <label>2</label>
    </ligand>
</feature>
<dbReference type="Gene3D" id="3.40.630.10">
    <property type="entry name" value="Zn peptidases"/>
    <property type="match status" value="2"/>
</dbReference>